<evidence type="ECO:0000313" key="5">
    <source>
        <dbReference type="EMBL" id="MBA2132009.1"/>
    </source>
</evidence>
<name>A0A8J6HZI2_9FIRM</name>
<organism evidence="5 6">
    <name type="scientific">Capillibacterium thermochitinicola</name>
    <dbReference type="NCBI Taxonomy" id="2699427"/>
    <lineage>
        <taxon>Bacteria</taxon>
        <taxon>Bacillati</taxon>
        <taxon>Bacillota</taxon>
        <taxon>Capillibacterium</taxon>
    </lineage>
</organism>
<gene>
    <name evidence="5" type="ORF">G5B42_00325</name>
</gene>
<dbReference type="PANTHER" id="PTHR21089">
    <property type="entry name" value="SHIKIMATE DEHYDROGENASE"/>
    <property type="match status" value="1"/>
</dbReference>
<dbReference type="InterPro" id="IPR013708">
    <property type="entry name" value="Shikimate_DH-bd_N"/>
</dbReference>
<dbReference type="GO" id="GO:0009073">
    <property type="term" value="P:aromatic amino acid family biosynthetic process"/>
    <property type="evidence" value="ECO:0007669"/>
    <property type="project" value="UniProtKB-KW"/>
</dbReference>
<sequence length="273" mass="28172">MKLGERRLFGLFGDPVGHSLSPYLQNEAFRLLGINGVYLSFAVKPEELGAAVAAVRCLKMGGVNITIPHKERIVPYLDRLAGDALLTGSVNTVVPEDGQLVGYSTDGEGFLLSLRHQGEMEPAGKKAVLLGVGGAARAVAFRLVQEGVAALYLVGRNPEKTAGLQAALRERTGFAAVGLSFADPDLAAVAAEADLVINATPLGMYPVTGDHPPLPAHGLPPRLSRSRSGLPSAGNGLLARSAAARLAYPGGVGDAGLPGDSGLPLVDRADPAF</sequence>
<dbReference type="GO" id="GO:0009423">
    <property type="term" value="P:chorismate biosynthetic process"/>
    <property type="evidence" value="ECO:0007669"/>
    <property type="project" value="TreeGrafter"/>
</dbReference>
<feature type="region of interest" description="Disordered" evidence="3">
    <location>
        <begin position="213"/>
        <end position="232"/>
    </location>
</feature>
<proteinExistence type="predicted"/>
<dbReference type="InterPro" id="IPR022893">
    <property type="entry name" value="Shikimate_DH_fam"/>
</dbReference>
<evidence type="ECO:0000259" key="4">
    <source>
        <dbReference type="Pfam" id="PF08501"/>
    </source>
</evidence>
<dbReference type="InterPro" id="IPR036291">
    <property type="entry name" value="NAD(P)-bd_dom_sf"/>
</dbReference>
<dbReference type="Proteomes" id="UP000657177">
    <property type="component" value="Unassembled WGS sequence"/>
</dbReference>
<reference evidence="5" key="1">
    <citation type="submission" date="2020-06" db="EMBL/GenBank/DDBJ databases">
        <title>Novel chitinolytic bacterium.</title>
        <authorList>
            <person name="Ungkulpasvich U."/>
            <person name="Kosugi A."/>
            <person name="Uke A."/>
        </authorList>
    </citation>
    <scope>NUCLEOTIDE SEQUENCE</scope>
    <source>
        <strain evidence="5">UUS1-1</strain>
    </source>
</reference>
<dbReference type="Gene3D" id="3.40.50.720">
    <property type="entry name" value="NAD(P)-binding Rossmann-like Domain"/>
    <property type="match status" value="1"/>
</dbReference>
<dbReference type="SUPFAM" id="SSF51735">
    <property type="entry name" value="NAD(P)-binding Rossmann-fold domains"/>
    <property type="match status" value="1"/>
</dbReference>
<evidence type="ECO:0000256" key="3">
    <source>
        <dbReference type="SAM" id="MobiDB-lite"/>
    </source>
</evidence>
<dbReference type="Pfam" id="PF08501">
    <property type="entry name" value="Shikimate_dh_N"/>
    <property type="match status" value="1"/>
</dbReference>
<evidence type="ECO:0000256" key="2">
    <source>
        <dbReference type="ARBA" id="ARBA00023141"/>
    </source>
</evidence>
<dbReference type="RefSeq" id="WP_181338450.1">
    <property type="nucleotide sequence ID" value="NZ_JAAKDE010000001.1"/>
</dbReference>
<keyword evidence="2" id="KW-0028">Amino-acid biosynthesis</keyword>
<dbReference type="SUPFAM" id="SSF53223">
    <property type="entry name" value="Aminoacid dehydrogenase-like, N-terminal domain"/>
    <property type="match status" value="1"/>
</dbReference>
<feature type="compositionally biased region" description="Low complexity" evidence="3">
    <location>
        <begin position="219"/>
        <end position="232"/>
    </location>
</feature>
<dbReference type="InterPro" id="IPR046346">
    <property type="entry name" value="Aminoacid_DH-like_N_sf"/>
</dbReference>
<evidence type="ECO:0000256" key="1">
    <source>
        <dbReference type="ARBA" id="ARBA00004871"/>
    </source>
</evidence>
<keyword evidence="6" id="KW-1185">Reference proteome</keyword>
<dbReference type="GO" id="GO:0019632">
    <property type="term" value="P:shikimate metabolic process"/>
    <property type="evidence" value="ECO:0007669"/>
    <property type="project" value="TreeGrafter"/>
</dbReference>
<comment type="caution">
    <text evidence="5">The sequence shown here is derived from an EMBL/GenBank/DDBJ whole genome shotgun (WGS) entry which is preliminary data.</text>
</comment>
<feature type="domain" description="Shikimate dehydrogenase substrate binding N-terminal" evidence="4">
    <location>
        <begin position="11"/>
        <end position="93"/>
    </location>
</feature>
<keyword evidence="2" id="KW-0057">Aromatic amino acid biosynthesis</keyword>
<protein>
    <submittedName>
        <fullName evidence="5">Shikimate dehydrogenase</fullName>
    </submittedName>
</protein>
<dbReference type="GO" id="GO:0004764">
    <property type="term" value="F:shikimate 3-dehydrogenase (NADP+) activity"/>
    <property type="evidence" value="ECO:0007669"/>
    <property type="project" value="InterPro"/>
</dbReference>
<dbReference type="AlphaFoldDB" id="A0A8J6HZI2"/>
<evidence type="ECO:0000313" key="6">
    <source>
        <dbReference type="Proteomes" id="UP000657177"/>
    </source>
</evidence>
<comment type="pathway">
    <text evidence="1">Metabolic intermediate biosynthesis; chorismate biosynthesis; chorismate from D-erythrose 4-phosphate and phosphoenolpyruvate: step 4/7.</text>
</comment>
<dbReference type="PANTHER" id="PTHR21089:SF1">
    <property type="entry name" value="BIFUNCTIONAL 3-DEHYDROQUINATE DEHYDRATASE_SHIKIMATE DEHYDROGENASE, CHLOROPLASTIC"/>
    <property type="match status" value="1"/>
</dbReference>
<accession>A0A8J6HZI2</accession>
<dbReference type="EMBL" id="JAAKDE010000001">
    <property type="protein sequence ID" value="MBA2132009.1"/>
    <property type="molecule type" value="Genomic_DNA"/>
</dbReference>
<dbReference type="Gene3D" id="3.40.50.10860">
    <property type="entry name" value="Leucine Dehydrogenase, chain A, domain 1"/>
    <property type="match status" value="1"/>
</dbReference>